<gene>
    <name evidence="2" type="ORF">SAMN05421687_10714</name>
</gene>
<evidence type="ECO:0000313" key="2">
    <source>
        <dbReference type="EMBL" id="SIS50719.1"/>
    </source>
</evidence>
<dbReference type="STRING" id="570947.SAMN05421687_10714"/>
<evidence type="ECO:0000313" key="3">
    <source>
        <dbReference type="Proteomes" id="UP000187608"/>
    </source>
</evidence>
<feature type="transmembrane region" description="Helical" evidence="1">
    <location>
        <begin position="7"/>
        <end position="31"/>
    </location>
</feature>
<evidence type="ECO:0008006" key="4">
    <source>
        <dbReference type="Google" id="ProtNLM"/>
    </source>
</evidence>
<dbReference type="RefSeq" id="WP_076559347.1">
    <property type="nucleotide sequence ID" value="NZ_FTOC01000007.1"/>
</dbReference>
<keyword evidence="3" id="KW-1185">Reference proteome</keyword>
<accession>A0A1N7JMY1</accession>
<dbReference type="OrthoDB" id="9828111at2"/>
<keyword evidence="1" id="KW-1133">Transmembrane helix</keyword>
<evidence type="ECO:0000256" key="1">
    <source>
        <dbReference type="SAM" id="Phobius"/>
    </source>
</evidence>
<organism evidence="2 3">
    <name type="scientific">Salimicrobium flavidum</name>
    <dbReference type="NCBI Taxonomy" id="570947"/>
    <lineage>
        <taxon>Bacteria</taxon>
        <taxon>Bacillati</taxon>
        <taxon>Bacillota</taxon>
        <taxon>Bacilli</taxon>
        <taxon>Bacillales</taxon>
        <taxon>Bacillaceae</taxon>
        <taxon>Salimicrobium</taxon>
    </lineage>
</organism>
<name>A0A1N7JMY1_9BACI</name>
<dbReference type="Proteomes" id="UP000187608">
    <property type="component" value="Unassembled WGS sequence"/>
</dbReference>
<dbReference type="EMBL" id="FTOC01000007">
    <property type="protein sequence ID" value="SIS50719.1"/>
    <property type="molecule type" value="Genomic_DNA"/>
</dbReference>
<sequence>MNNNKGMALVTVLLTIVVTMILLGTLTSIILSTGEQTQRTQENIQADSLAMMGQEYIVSSFQVAAERAAAQEDEPVDVKMNGWAVKHASTERSLGEGSYKVEVPCSVPDAESEPCPDSESNNVSEEVMTYSYSSTGIVNGQEEIITGELSVTEEVTEISWQDRIINEKNNIENSFTEEDQIDACDGTKNNDDFESGDYWLTLESCKKGPNENLTFEDRSRVWLEGSLEMKGNNRMTINGFAYFDLADLYMNGGNTIIVNGDAFIEVGNLNVDMKNNTGISISGDAYFENADPGTLSELNICVDGNTNVENIPSCEE</sequence>
<reference evidence="3" key="1">
    <citation type="submission" date="2017-01" db="EMBL/GenBank/DDBJ databases">
        <authorList>
            <person name="Varghese N."/>
            <person name="Submissions S."/>
        </authorList>
    </citation>
    <scope>NUCLEOTIDE SEQUENCE [LARGE SCALE GENOMIC DNA]</scope>
    <source>
        <strain evidence="3">DSM 23127</strain>
    </source>
</reference>
<dbReference type="AlphaFoldDB" id="A0A1N7JMY1"/>
<proteinExistence type="predicted"/>
<protein>
    <recommendedName>
        <fullName evidence="4">PilX N-terminal</fullName>
    </recommendedName>
</protein>
<keyword evidence="1" id="KW-0812">Transmembrane</keyword>
<keyword evidence="1" id="KW-0472">Membrane</keyword>